<accession>A0A182LWX1</accession>
<dbReference type="VEuPathDB" id="VectorBase:ACUA003914"/>
<keyword evidence="3" id="KW-1185">Reference proteome</keyword>
<organism evidence="2 3">
    <name type="scientific">Anopheles culicifacies</name>
    <dbReference type="NCBI Taxonomy" id="139723"/>
    <lineage>
        <taxon>Eukaryota</taxon>
        <taxon>Metazoa</taxon>
        <taxon>Ecdysozoa</taxon>
        <taxon>Arthropoda</taxon>
        <taxon>Hexapoda</taxon>
        <taxon>Insecta</taxon>
        <taxon>Pterygota</taxon>
        <taxon>Neoptera</taxon>
        <taxon>Endopterygota</taxon>
        <taxon>Diptera</taxon>
        <taxon>Nematocera</taxon>
        <taxon>Culicoidea</taxon>
        <taxon>Culicidae</taxon>
        <taxon>Anophelinae</taxon>
        <taxon>Anopheles</taxon>
        <taxon>culicifacies species complex</taxon>
    </lineage>
</organism>
<protein>
    <submittedName>
        <fullName evidence="2">Uncharacterized protein</fullName>
    </submittedName>
</protein>
<feature type="region of interest" description="Disordered" evidence="1">
    <location>
        <begin position="167"/>
        <end position="191"/>
    </location>
</feature>
<dbReference type="EnsemblMetazoa" id="ACUA003914-RA">
    <property type="protein sequence ID" value="ACUA003914-PA"/>
    <property type="gene ID" value="ACUA003914"/>
</dbReference>
<dbReference type="EMBL" id="AXCM01009063">
    <property type="status" value="NOT_ANNOTATED_CDS"/>
    <property type="molecule type" value="Genomic_DNA"/>
</dbReference>
<evidence type="ECO:0000256" key="1">
    <source>
        <dbReference type="SAM" id="MobiDB-lite"/>
    </source>
</evidence>
<proteinExistence type="predicted"/>
<sequence>MHFLMLKLENAFSAPQHRRSSPWKFRPERRLCVTPVKVDRSCASAASAAGSPTASLHSCAKLVRCSRPASTDVPDTVSVELEHRERLQVTPTERSTPCQQPKLAIAQLASLASISTAATATQQIITTTVVNEGNPQAIVAGETRKQQPPQTAGDDCGSCSSASQPPEVPCSAAQPAASSGATSPTPSTSTAVAAPRRICTLKVKIFLIKHLSKLVACNKKMFLPVKSNT</sequence>
<evidence type="ECO:0000313" key="3">
    <source>
        <dbReference type="Proteomes" id="UP000075883"/>
    </source>
</evidence>
<dbReference type="AlphaFoldDB" id="A0A182LWX1"/>
<feature type="compositionally biased region" description="Low complexity" evidence="1">
    <location>
        <begin position="171"/>
        <end position="191"/>
    </location>
</feature>
<evidence type="ECO:0000313" key="2">
    <source>
        <dbReference type="EnsemblMetazoa" id="ACUA003914-PA"/>
    </source>
</evidence>
<reference evidence="3" key="1">
    <citation type="submission" date="2013-09" db="EMBL/GenBank/DDBJ databases">
        <title>The Genome Sequence of Anopheles culicifacies species A.</title>
        <authorList>
            <consortium name="The Broad Institute Genomics Platform"/>
            <person name="Neafsey D.E."/>
            <person name="Besansky N."/>
            <person name="Howell P."/>
            <person name="Walton C."/>
            <person name="Young S.K."/>
            <person name="Zeng Q."/>
            <person name="Gargeya S."/>
            <person name="Fitzgerald M."/>
            <person name="Haas B."/>
            <person name="Abouelleil A."/>
            <person name="Allen A.W."/>
            <person name="Alvarado L."/>
            <person name="Arachchi H.M."/>
            <person name="Berlin A.M."/>
            <person name="Chapman S.B."/>
            <person name="Gainer-Dewar J."/>
            <person name="Goldberg J."/>
            <person name="Griggs A."/>
            <person name="Gujja S."/>
            <person name="Hansen M."/>
            <person name="Howarth C."/>
            <person name="Imamovic A."/>
            <person name="Ireland A."/>
            <person name="Larimer J."/>
            <person name="McCowan C."/>
            <person name="Murphy C."/>
            <person name="Pearson M."/>
            <person name="Poon T.W."/>
            <person name="Priest M."/>
            <person name="Roberts A."/>
            <person name="Saif S."/>
            <person name="Shea T."/>
            <person name="Sisk P."/>
            <person name="Sykes S."/>
            <person name="Wortman J."/>
            <person name="Nusbaum C."/>
            <person name="Birren B."/>
        </authorList>
    </citation>
    <scope>NUCLEOTIDE SEQUENCE [LARGE SCALE GENOMIC DNA]</scope>
    <source>
        <strain evidence="3">A-37</strain>
    </source>
</reference>
<name>A0A182LWX1_9DIPT</name>
<dbReference type="Proteomes" id="UP000075883">
    <property type="component" value="Unassembled WGS sequence"/>
</dbReference>
<reference evidence="2" key="2">
    <citation type="submission" date="2020-05" db="UniProtKB">
        <authorList>
            <consortium name="EnsemblMetazoa"/>
        </authorList>
    </citation>
    <scope>IDENTIFICATION</scope>
    <source>
        <strain evidence="2">A-37</strain>
    </source>
</reference>